<dbReference type="AlphaFoldDB" id="A0A2M7TF75"/>
<evidence type="ECO:0000313" key="3">
    <source>
        <dbReference type="Proteomes" id="UP000230553"/>
    </source>
</evidence>
<accession>A0A2M7TF75</accession>
<sequence>MDVINNILSGFMAFFAQYLAVFQLTSFLVSAGLIALIVYFLLNTDIVSGPIDHLTDIFGFRNVSHSRALRGWKQIKKRLESKDKKQWRLAVIEADAIFDETIKTAGYNGKTFDERLEAANHTRFFNISVEEIKEARRLKDRIASEPEFLVSLNEAEVIVKIYKDACKELCLT</sequence>
<comment type="caution">
    <text evidence="2">The sequence shown here is derived from an EMBL/GenBank/DDBJ whole genome shotgun (WGS) entry which is preliminary data.</text>
</comment>
<gene>
    <name evidence="2" type="ORF">COY31_02570</name>
</gene>
<dbReference type="Proteomes" id="UP000230553">
    <property type="component" value="Unassembled WGS sequence"/>
</dbReference>
<protein>
    <submittedName>
        <fullName evidence="2">Uncharacterized protein</fullName>
    </submittedName>
</protein>
<reference evidence="3" key="1">
    <citation type="submission" date="2017-09" db="EMBL/GenBank/DDBJ databases">
        <title>Depth-based differentiation of microbial function through sediment-hosted aquifers and enrichment of novel symbionts in the deep terrestrial subsurface.</title>
        <authorList>
            <person name="Probst A.J."/>
            <person name="Ladd B."/>
            <person name="Jarett J.K."/>
            <person name="Geller-Mcgrath D.E."/>
            <person name="Sieber C.M.K."/>
            <person name="Emerson J.B."/>
            <person name="Anantharaman K."/>
            <person name="Thomas B.C."/>
            <person name="Malmstrom R."/>
            <person name="Stieglmeier M."/>
            <person name="Klingl A."/>
            <person name="Woyke T."/>
            <person name="Ryan C.M."/>
            <person name="Banfield J.F."/>
        </authorList>
    </citation>
    <scope>NUCLEOTIDE SEQUENCE [LARGE SCALE GENOMIC DNA]</scope>
</reference>
<keyword evidence="1" id="KW-0472">Membrane</keyword>
<evidence type="ECO:0000256" key="1">
    <source>
        <dbReference type="SAM" id="Phobius"/>
    </source>
</evidence>
<keyword evidence="1" id="KW-1133">Transmembrane helix</keyword>
<proteinExistence type="predicted"/>
<evidence type="ECO:0000313" key="2">
    <source>
        <dbReference type="EMBL" id="PIZ44442.1"/>
    </source>
</evidence>
<keyword evidence="1" id="KW-0812">Transmembrane</keyword>
<name>A0A2M7TF75_9BACT</name>
<dbReference type="EMBL" id="PFNM01000048">
    <property type="protein sequence ID" value="PIZ44442.1"/>
    <property type="molecule type" value="Genomic_DNA"/>
</dbReference>
<organism evidence="2 3">
    <name type="scientific">Candidatus Wolfebacteria bacterium CG_4_10_14_0_2_um_filter_39_18</name>
    <dbReference type="NCBI Taxonomy" id="1975061"/>
    <lineage>
        <taxon>Bacteria</taxon>
        <taxon>Candidatus Wolfeibacteriota</taxon>
    </lineage>
</organism>
<feature type="transmembrane region" description="Helical" evidence="1">
    <location>
        <begin position="20"/>
        <end position="42"/>
    </location>
</feature>